<feature type="transmembrane region" description="Helical" evidence="6">
    <location>
        <begin position="360"/>
        <end position="384"/>
    </location>
</feature>
<keyword evidence="3 6" id="KW-0812">Transmembrane</keyword>
<comment type="subcellular location">
    <subcellularLocation>
        <location evidence="1">Cell membrane</location>
        <topology evidence="1">Multi-pass membrane protein</topology>
    </subcellularLocation>
</comment>
<dbReference type="PANTHER" id="PTHR23531:SF1">
    <property type="entry name" value="QUINOLENE RESISTANCE PROTEIN NORA"/>
    <property type="match status" value="1"/>
</dbReference>
<feature type="transmembrane region" description="Helical" evidence="6">
    <location>
        <begin position="246"/>
        <end position="264"/>
    </location>
</feature>
<dbReference type="PROSITE" id="PS50850">
    <property type="entry name" value="MFS"/>
    <property type="match status" value="1"/>
</dbReference>
<feature type="transmembrane region" description="Helical" evidence="6">
    <location>
        <begin position="213"/>
        <end position="234"/>
    </location>
</feature>
<dbReference type="CDD" id="cd17489">
    <property type="entry name" value="MFS_YfcJ_like"/>
    <property type="match status" value="1"/>
</dbReference>
<accession>A0ABV6NNZ0</accession>
<dbReference type="InterPro" id="IPR011701">
    <property type="entry name" value="MFS"/>
</dbReference>
<dbReference type="PANTHER" id="PTHR23531">
    <property type="entry name" value="QUINOLENE RESISTANCE PROTEIN NORA"/>
    <property type="match status" value="1"/>
</dbReference>
<evidence type="ECO:0000256" key="5">
    <source>
        <dbReference type="ARBA" id="ARBA00023136"/>
    </source>
</evidence>
<evidence type="ECO:0000259" key="7">
    <source>
        <dbReference type="PROSITE" id="PS50850"/>
    </source>
</evidence>
<dbReference type="Proteomes" id="UP001589833">
    <property type="component" value="Unassembled WGS sequence"/>
</dbReference>
<keyword evidence="5 6" id="KW-0472">Membrane</keyword>
<proteinExistence type="predicted"/>
<keyword evidence="4 6" id="KW-1133">Transmembrane helix</keyword>
<dbReference type="RefSeq" id="WP_390187842.1">
    <property type="nucleotide sequence ID" value="NZ_JBHLTR010000135.1"/>
</dbReference>
<name>A0ABV6NNZ0_9BACI</name>
<evidence type="ECO:0000256" key="1">
    <source>
        <dbReference type="ARBA" id="ARBA00004651"/>
    </source>
</evidence>
<dbReference type="InterPro" id="IPR020846">
    <property type="entry name" value="MFS_dom"/>
</dbReference>
<feature type="transmembrane region" description="Helical" evidence="6">
    <location>
        <begin position="301"/>
        <end position="322"/>
    </location>
</feature>
<feature type="transmembrane region" description="Helical" evidence="6">
    <location>
        <begin position="141"/>
        <end position="161"/>
    </location>
</feature>
<feature type="transmembrane region" description="Helical" evidence="6">
    <location>
        <begin position="276"/>
        <end position="295"/>
    </location>
</feature>
<keyword evidence="2" id="KW-0813">Transport</keyword>
<sequence length="397" mass="43572">MVQTNHRLWTKNFFILSLVNFFLTLVFFILIATLPAYAVDKFHASTNQAGLVGGIFVIGSLVGRLFTGRVIHSIGPKRILMFGLIFLTFTTFLYFLDYGITLLILSRFIHGITVGIAITVVATMVALSIPESRKGEGISYFAVSTALATGLGPFIGIFMSQHTNFEMVLIFCLLLGVLSFTTAFFFNAPIQTNAETKHKNVGFKLSSFIEPKVLPISIIVLTMTFCFSSVLAFINLYAIEVKLVDTAGFFFMFYSASVLISRPFTGRLMDKKGANFIMYPTFIIFGLGMLLLSSASNSLTFLLAGALIGLGFGNISSIAQAIAVNRVSPHRLGVATSTFFIFFEIGIGFGPYLIGLMIPIIGYNVLYVSLGIIIFATSILYYCLHGKKERANELLMA</sequence>
<feature type="transmembrane region" description="Helical" evidence="6">
    <location>
        <begin position="79"/>
        <end position="96"/>
    </location>
</feature>
<gene>
    <name evidence="8" type="ORF">ACFFH4_27090</name>
</gene>
<evidence type="ECO:0000313" key="9">
    <source>
        <dbReference type="Proteomes" id="UP001589833"/>
    </source>
</evidence>
<dbReference type="Gene3D" id="1.20.1250.20">
    <property type="entry name" value="MFS general substrate transporter like domains"/>
    <property type="match status" value="1"/>
</dbReference>
<evidence type="ECO:0000313" key="8">
    <source>
        <dbReference type="EMBL" id="MFC0562496.1"/>
    </source>
</evidence>
<evidence type="ECO:0000256" key="6">
    <source>
        <dbReference type="SAM" id="Phobius"/>
    </source>
</evidence>
<dbReference type="Pfam" id="PF07690">
    <property type="entry name" value="MFS_1"/>
    <property type="match status" value="1"/>
</dbReference>
<organism evidence="8 9">
    <name type="scientific">Halalkalibacter alkalisediminis</name>
    <dbReference type="NCBI Taxonomy" id="935616"/>
    <lineage>
        <taxon>Bacteria</taxon>
        <taxon>Bacillati</taxon>
        <taxon>Bacillota</taxon>
        <taxon>Bacilli</taxon>
        <taxon>Bacillales</taxon>
        <taxon>Bacillaceae</taxon>
        <taxon>Halalkalibacter</taxon>
    </lineage>
</organism>
<dbReference type="InterPro" id="IPR052714">
    <property type="entry name" value="MFS_Exporter"/>
</dbReference>
<reference evidence="8 9" key="1">
    <citation type="submission" date="2024-09" db="EMBL/GenBank/DDBJ databases">
        <authorList>
            <person name="Sun Q."/>
            <person name="Mori K."/>
        </authorList>
    </citation>
    <scope>NUCLEOTIDE SEQUENCE [LARGE SCALE GENOMIC DNA]</scope>
    <source>
        <strain evidence="8 9">NCAIM B.02301</strain>
    </source>
</reference>
<protein>
    <submittedName>
        <fullName evidence="8">MFS transporter</fullName>
    </submittedName>
</protein>
<feature type="domain" description="Major facilitator superfamily (MFS) profile" evidence="7">
    <location>
        <begin position="12"/>
        <end position="389"/>
    </location>
</feature>
<dbReference type="InterPro" id="IPR036259">
    <property type="entry name" value="MFS_trans_sf"/>
</dbReference>
<feature type="transmembrane region" description="Helical" evidence="6">
    <location>
        <begin position="49"/>
        <end position="67"/>
    </location>
</feature>
<evidence type="ECO:0000256" key="2">
    <source>
        <dbReference type="ARBA" id="ARBA00022448"/>
    </source>
</evidence>
<feature type="transmembrane region" description="Helical" evidence="6">
    <location>
        <begin position="12"/>
        <end position="37"/>
    </location>
</feature>
<dbReference type="SUPFAM" id="SSF103473">
    <property type="entry name" value="MFS general substrate transporter"/>
    <property type="match status" value="1"/>
</dbReference>
<feature type="transmembrane region" description="Helical" evidence="6">
    <location>
        <begin position="167"/>
        <end position="190"/>
    </location>
</feature>
<keyword evidence="9" id="KW-1185">Reference proteome</keyword>
<evidence type="ECO:0000256" key="3">
    <source>
        <dbReference type="ARBA" id="ARBA00022692"/>
    </source>
</evidence>
<feature type="transmembrane region" description="Helical" evidence="6">
    <location>
        <begin position="108"/>
        <end position="129"/>
    </location>
</feature>
<evidence type="ECO:0000256" key="4">
    <source>
        <dbReference type="ARBA" id="ARBA00022989"/>
    </source>
</evidence>
<feature type="transmembrane region" description="Helical" evidence="6">
    <location>
        <begin position="334"/>
        <end position="354"/>
    </location>
</feature>
<comment type="caution">
    <text evidence="8">The sequence shown here is derived from an EMBL/GenBank/DDBJ whole genome shotgun (WGS) entry which is preliminary data.</text>
</comment>
<dbReference type="EMBL" id="JBHLTR010000135">
    <property type="protein sequence ID" value="MFC0562496.1"/>
    <property type="molecule type" value="Genomic_DNA"/>
</dbReference>